<keyword evidence="6 7" id="KW-0975">Bacterial flagellum</keyword>
<dbReference type="GO" id="GO:0005576">
    <property type="term" value="C:extracellular region"/>
    <property type="evidence" value="ECO:0007669"/>
    <property type="project" value="UniProtKB-SubCell"/>
</dbReference>
<dbReference type="PANTHER" id="PTHR30033:SF1">
    <property type="entry name" value="FLAGELLAR HOOK-ASSOCIATED PROTEIN 1"/>
    <property type="match status" value="1"/>
</dbReference>
<proteinExistence type="inferred from homology"/>
<feature type="domain" description="Flagellar basal body rod protein N-terminal" evidence="9">
    <location>
        <begin position="7"/>
        <end position="34"/>
    </location>
</feature>
<dbReference type="InterPro" id="IPR002371">
    <property type="entry name" value="FlgK"/>
</dbReference>
<evidence type="ECO:0000259" key="9">
    <source>
        <dbReference type="Pfam" id="PF00460"/>
    </source>
</evidence>
<reference evidence="13 14" key="1">
    <citation type="submission" date="2016-10" db="EMBL/GenBank/DDBJ databases">
        <authorList>
            <person name="de Groot N.N."/>
        </authorList>
    </citation>
    <scope>NUCLEOTIDE SEQUENCE [LARGE SCALE GENOMIC DNA]</scope>
    <source>
        <strain evidence="13 14">DSM 25927</strain>
    </source>
</reference>
<evidence type="ECO:0000313" key="14">
    <source>
        <dbReference type="Proteomes" id="UP000199233"/>
    </source>
</evidence>
<dbReference type="GO" id="GO:0044780">
    <property type="term" value="P:bacterial-type flagellum assembly"/>
    <property type="evidence" value="ECO:0007669"/>
    <property type="project" value="InterPro"/>
</dbReference>
<keyword evidence="8" id="KW-0175">Coiled coil</keyword>
<keyword evidence="13" id="KW-0282">Flagellum</keyword>
<evidence type="ECO:0000256" key="1">
    <source>
        <dbReference type="ARBA" id="ARBA00004365"/>
    </source>
</evidence>
<sequence>MSDMLGTGLSALLAYQTALNTTSHNISNANTEGYSRQRVSLSSVQGTGTGAGYVGAGVQIAQIARISDASTVNLLQGYTSSQSRADTYASYASRLDSLMSDSSLNLATPLSGFFSAANALANNPTSSSVRQAFLAAGDTLASRFNEIQGQLDSLNDEVNNGLSTTVGELNQYTDQLAKLNNQITVAQAQFGGQAPNDLLDQRDQLVKEISSRIGVRTEAQADGSVNVFTTTGQALVLAGDATALGLADDAYHSGNLDITYGGQSITSQISGGAIGGLLDTRRELIQPAQNEIGRLATALAVSVNQQNAAGVDLDGNAGGNLFTVPAVGVLTNTNNTGSATLSASVSSVSALGTSNYVLSYDGSAWSASDARSGASVSLSGSGTLADPLVLGGVSITVGGSAQAGDRFLVQPTTHAAGEIGMATSNARSIAAAAAGSAANSSSNSNAQALAALGAQTLLNGGKDSLSAAQSAMVARIGSQSQQAGIQLDAQTALQSQAQSAWESKSGVNLDEEAADLIRYQQAYQAAARVVQIASDVFQTLLSATKG</sequence>
<dbReference type="Proteomes" id="UP000199233">
    <property type="component" value="Unassembled WGS sequence"/>
</dbReference>
<comment type="subcellular location">
    <subcellularLocation>
        <location evidence="1 7">Bacterial flagellum</location>
    </subcellularLocation>
    <subcellularLocation>
        <location evidence="2 7">Secreted</location>
    </subcellularLocation>
</comment>
<evidence type="ECO:0000256" key="2">
    <source>
        <dbReference type="ARBA" id="ARBA00004613"/>
    </source>
</evidence>
<dbReference type="EMBL" id="FOFS01000004">
    <property type="protein sequence ID" value="SEQ18875.1"/>
    <property type="molecule type" value="Genomic_DNA"/>
</dbReference>
<evidence type="ECO:0000313" key="13">
    <source>
        <dbReference type="EMBL" id="SEQ18875.1"/>
    </source>
</evidence>
<dbReference type="OrthoDB" id="9802553at2"/>
<dbReference type="InterPro" id="IPR010930">
    <property type="entry name" value="Flg_bb/hook_C_dom"/>
</dbReference>
<dbReference type="RefSeq" id="WP_093283709.1">
    <property type="nucleotide sequence ID" value="NZ_FOFS01000004.1"/>
</dbReference>
<keyword evidence="14" id="KW-1185">Reference proteome</keyword>
<dbReference type="Pfam" id="PF00460">
    <property type="entry name" value="Flg_bb_rod"/>
    <property type="match status" value="1"/>
</dbReference>
<evidence type="ECO:0000256" key="7">
    <source>
        <dbReference type="RuleBase" id="RU362065"/>
    </source>
</evidence>
<dbReference type="GO" id="GO:0005198">
    <property type="term" value="F:structural molecule activity"/>
    <property type="evidence" value="ECO:0007669"/>
    <property type="project" value="UniProtKB-UniRule"/>
</dbReference>
<dbReference type="NCBIfam" id="TIGR02492">
    <property type="entry name" value="flgK_ends"/>
    <property type="match status" value="1"/>
</dbReference>
<dbReference type="Pfam" id="PF21158">
    <property type="entry name" value="flgK_1st_1"/>
    <property type="match status" value="1"/>
</dbReference>
<dbReference type="InterPro" id="IPR049119">
    <property type="entry name" value="FlgK_D2-like"/>
</dbReference>
<protein>
    <recommendedName>
        <fullName evidence="4 7">Flagellar hook-associated protein 1</fullName>
        <shortName evidence="7">HAP1</shortName>
    </recommendedName>
</protein>
<keyword evidence="5 7" id="KW-0964">Secreted</keyword>
<evidence type="ECO:0000256" key="5">
    <source>
        <dbReference type="ARBA" id="ARBA00022525"/>
    </source>
</evidence>
<gene>
    <name evidence="7" type="primary">flgK</name>
    <name evidence="13" type="ORF">SAMN04488038_104225</name>
</gene>
<dbReference type="Pfam" id="PF22638">
    <property type="entry name" value="FlgK_D1"/>
    <property type="match status" value="1"/>
</dbReference>
<keyword evidence="13" id="KW-0969">Cilium</keyword>
<dbReference type="SUPFAM" id="SSF64518">
    <property type="entry name" value="Phase 1 flagellin"/>
    <property type="match status" value="1"/>
</dbReference>
<evidence type="ECO:0000256" key="4">
    <source>
        <dbReference type="ARBA" id="ARBA00016244"/>
    </source>
</evidence>
<evidence type="ECO:0000259" key="12">
    <source>
        <dbReference type="Pfam" id="PF22638"/>
    </source>
</evidence>
<accession>A0A1H9DZK6</accession>
<dbReference type="PRINTS" id="PR01005">
    <property type="entry name" value="FLGHOOKAP1"/>
</dbReference>
<feature type="domain" description="Flagellar hook-associated protein FlgK helical" evidence="12">
    <location>
        <begin position="93"/>
        <end position="322"/>
    </location>
</feature>
<evidence type="ECO:0000256" key="8">
    <source>
        <dbReference type="SAM" id="Coils"/>
    </source>
</evidence>
<dbReference type="InterPro" id="IPR053927">
    <property type="entry name" value="FlgK_helical"/>
</dbReference>
<feature type="domain" description="Flagellar hook-associated protein 1 D2-like" evidence="11">
    <location>
        <begin position="330"/>
        <end position="411"/>
    </location>
</feature>
<organism evidence="13 14">
    <name type="scientific">Solimonas aquatica</name>
    <dbReference type="NCBI Taxonomy" id="489703"/>
    <lineage>
        <taxon>Bacteria</taxon>
        <taxon>Pseudomonadati</taxon>
        <taxon>Pseudomonadota</taxon>
        <taxon>Gammaproteobacteria</taxon>
        <taxon>Nevskiales</taxon>
        <taxon>Nevskiaceae</taxon>
        <taxon>Solimonas</taxon>
    </lineage>
</organism>
<evidence type="ECO:0000256" key="3">
    <source>
        <dbReference type="ARBA" id="ARBA00009677"/>
    </source>
</evidence>
<dbReference type="GO" id="GO:0009424">
    <property type="term" value="C:bacterial-type flagellum hook"/>
    <property type="evidence" value="ECO:0007669"/>
    <property type="project" value="UniProtKB-UniRule"/>
</dbReference>
<evidence type="ECO:0000259" key="10">
    <source>
        <dbReference type="Pfam" id="PF06429"/>
    </source>
</evidence>
<evidence type="ECO:0000259" key="11">
    <source>
        <dbReference type="Pfam" id="PF21158"/>
    </source>
</evidence>
<dbReference type="AlphaFoldDB" id="A0A1H9DZK6"/>
<dbReference type="PANTHER" id="PTHR30033">
    <property type="entry name" value="FLAGELLAR HOOK-ASSOCIATED PROTEIN 1"/>
    <property type="match status" value="1"/>
</dbReference>
<dbReference type="STRING" id="489703.SAMN04488038_104225"/>
<dbReference type="InterPro" id="IPR001444">
    <property type="entry name" value="Flag_bb_rod_N"/>
</dbReference>
<name>A0A1H9DZK6_9GAMM</name>
<dbReference type="Pfam" id="PF06429">
    <property type="entry name" value="Flg_bbr_C"/>
    <property type="match status" value="1"/>
</dbReference>
<evidence type="ECO:0000256" key="6">
    <source>
        <dbReference type="ARBA" id="ARBA00023143"/>
    </source>
</evidence>
<feature type="domain" description="Flagellar basal-body/hook protein C-terminal" evidence="10">
    <location>
        <begin position="503"/>
        <end position="542"/>
    </location>
</feature>
<keyword evidence="13" id="KW-0966">Cell projection</keyword>
<comment type="similarity">
    <text evidence="3 7">Belongs to the flagella basal body rod proteins family.</text>
</comment>
<feature type="coiled-coil region" evidence="8">
    <location>
        <begin position="162"/>
        <end position="189"/>
    </location>
</feature>